<proteinExistence type="predicted"/>
<evidence type="ECO:0008006" key="4">
    <source>
        <dbReference type="Google" id="ProtNLM"/>
    </source>
</evidence>
<feature type="signal peptide" evidence="1">
    <location>
        <begin position="1"/>
        <end position="24"/>
    </location>
</feature>
<accession>F6FPG2</accession>
<evidence type="ECO:0000256" key="1">
    <source>
        <dbReference type="SAM" id="SignalP"/>
    </source>
</evidence>
<dbReference type="AlphaFoldDB" id="F6FPG2"/>
<reference evidence="2 3" key="1">
    <citation type="submission" date="2011-05" db="EMBL/GenBank/DDBJ databases">
        <title>Complete sequence of Isoptericola variabilis 225.</title>
        <authorList>
            <consortium name="US DOE Joint Genome Institute"/>
            <person name="Lucas S."/>
            <person name="Han J."/>
            <person name="Lapidus A."/>
            <person name="Cheng J.-F."/>
            <person name="Goodwin L."/>
            <person name="Pitluck S."/>
            <person name="Peters L."/>
            <person name="Mikhailova N."/>
            <person name="Zeytun A."/>
            <person name="Han C."/>
            <person name="Tapia R."/>
            <person name="Land M."/>
            <person name="Hauser L."/>
            <person name="Kyrpides N."/>
            <person name="Ivanova N."/>
            <person name="Pagani I."/>
            <person name="Siebers A."/>
            <person name="Allgaier M."/>
            <person name="Thelen M."/>
            <person name="Hugenholtz P."/>
            <person name="Gladden J."/>
            <person name="Woyke T."/>
        </authorList>
    </citation>
    <scope>NUCLEOTIDE SEQUENCE [LARGE SCALE GENOMIC DNA]</scope>
    <source>
        <strain evidence="3">225</strain>
    </source>
</reference>
<dbReference type="eggNOG" id="ENOG502ZRJK">
    <property type="taxonomic scope" value="Bacteria"/>
</dbReference>
<evidence type="ECO:0000313" key="2">
    <source>
        <dbReference type="EMBL" id="AEG43675.1"/>
    </source>
</evidence>
<organism evidence="3">
    <name type="scientific">Isoptericola variabilis (strain 225)</name>
    <dbReference type="NCBI Taxonomy" id="743718"/>
    <lineage>
        <taxon>Bacteria</taxon>
        <taxon>Bacillati</taxon>
        <taxon>Actinomycetota</taxon>
        <taxon>Actinomycetes</taxon>
        <taxon>Micrococcales</taxon>
        <taxon>Promicromonosporaceae</taxon>
        <taxon>Isoptericola</taxon>
    </lineage>
</organism>
<sequence>MKRSLTIGTVAAAASLALAAPAGAAPQIIIDHWTEHLAYLADEDPEFCQDLGFPVWFELDASGTFRGTVRNGVFYGASTVHESGSYTNLENGKTYSFRTYGNDMDTDVTGLGDGLVEIDVHHTGVASLWSVDGKPVLTDAGRVTFTLVIDTKGTPDPEDDEEIGFEFHRFTGGSQTEGRDFCADLVEFIG</sequence>
<name>F6FPG2_ISOV2</name>
<dbReference type="Proteomes" id="UP000009236">
    <property type="component" value="Chromosome"/>
</dbReference>
<evidence type="ECO:0000313" key="3">
    <source>
        <dbReference type="Proteomes" id="UP000009236"/>
    </source>
</evidence>
<dbReference type="RefSeq" id="WP_013838067.1">
    <property type="nucleotide sequence ID" value="NC_015588.1"/>
</dbReference>
<dbReference type="EMBL" id="CP002810">
    <property type="protein sequence ID" value="AEG43675.1"/>
    <property type="molecule type" value="Genomic_DNA"/>
</dbReference>
<dbReference type="HOGENOM" id="CLU_1473311_0_0_11"/>
<dbReference type="KEGG" id="iva:Isova_0891"/>
<keyword evidence="1" id="KW-0732">Signal</keyword>
<keyword evidence="3" id="KW-1185">Reference proteome</keyword>
<gene>
    <name evidence="2" type="ordered locus">Isova_0891</name>
</gene>
<protein>
    <recommendedName>
        <fullName evidence="4">Htaa domain-containing protein</fullName>
    </recommendedName>
</protein>
<feature type="chain" id="PRO_5003339452" description="Htaa domain-containing protein" evidence="1">
    <location>
        <begin position="25"/>
        <end position="190"/>
    </location>
</feature>